<organism evidence="1">
    <name type="scientific">Shigella dysenteriae</name>
    <dbReference type="NCBI Taxonomy" id="622"/>
    <lineage>
        <taxon>Bacteria</taxon>
        <taxon>Pseudomonadati</taxon>
        <taxon>Pseudomonadota</taxon>
        <taxon>Gammaproteobacteria</taxon>
        <taxon>Enterobacterales</taxon>
        <taxon>Enterobacteriaceae</taxon>
        <taxon>Shigella</taxon>
    </lineage>
</organism>
<accession>A0A403M8R2</accession>
<protein>
    <recommendedName>
        <fullName evidence="2">DUF1281 domain-containing protein</fullName>
    </recommendedName>
</protein>
<dbReference type="Proteomes" id="UP000839527">
    <property type="component" value="Unassembled WGS sequence"/>
</dbReference>
<dbReference type="InterPro" id="IPR023136">
    <property type="entry name" value="Api92-like_dom_sf"/>
</dbReference>
<evidence type="ECO:0000313" key="1">
    <source>
        <dbReference type="EMBL" id="MLU15097.1"/>
    </source>
</evidence>
<dbReference type="EMBL" id="RVGV01000101">
    <property type="protein sequence ID" value="MLU15097.1"/>
    <property type="molecule type" value="Genomic_DNA"/>
</dbReference>
<reference evidence="1" key="1">
    <citation type="submission" date="2018-07" db="EMBL/GenBank/DDBJ databases">
        <authorList>
            <person name="Ashton P.M."/>
            <person name="Dallman T."/>
            <person name="Nair S."/>
            <person name="De Pinna E."/>
            <person name="Peters T."/>
            <person name="Grant K."/>
        </authorList>
    </citation>
    <scope>NUCLEOTIDE SEQUENCE [LARGE SCALE GENOMIC DNA]</scope>
    <source>
        <strain evidence="1">561031</strain>
    </source>
</reference>
<comment type="caution">
    <text evidence="1">The sequence shown here is derived from an EMBL/GenBank/DDBJ whole genome shotgun (WGS) entry which is preliminary data.</text>
</comment>
<sequence>MGSSFHRVVYAGDNISRFICHSVALTAAGRGVLSPENLAFTRWLTHLQNGVLLDE</sequence>
<gene>
    <name evidence="1" type="ORF">DRW31_23350</name>
</gene>
<dbReference type="SUPFAM" id="SSF160940">
    <property type="entry name" value="Api92-like"/>
    <property type="match status" value="1"/>
</dbReference>
<proteinExistence type="predicted"/>
<dbReference type="Gene3D" id="1.10.3530.10">
    <property type="entry name" value="Api92-like"/>
    <property type="match status" value="1"/>
</dbReference>
<dbReference type="AlphaFoldDB" id="A0A403M8R2"/>
<evidence type="ECO:0008006" key="2">
    <source>
        <dbReference type="Google" id="ProtNLM"/>
    </source>
</evidence>
<name>A0A403M8R2_SHIDY</name>